<dbReference type="InterPro" id="IPR027304">
    <property type="entry name" value="Trigger_fact/SurA_dom_sf"/>
</dbReference>
<proteinExistence type="predicted"/>
<feature type="chain" id="PRO_5043481671" description="PpiC domain-containing protein" evidence="3">
    <location>
        <begin position="18"/>
        <end position="405"/>
    </location>
</feature>
<dbReference type="Pfam" id="PF13145">
    <property type="entry name" value="Rotamase_2"/>
    <property type="match status" value="1"/>
</dbReference>
<dbReference type="Gene3D" id="3.10.50.40">
    <property type="match status" value="1"/>
</dbReference>
<organism evidence="5">
    <name type="scientific">Paraconexibacter sp. AEG42_29</name>
    <dbReference type="NCBI Taxonomy" id="2997339"/>
    <lineage>
        <taxon>Bacteria</taxon>
        <taxon>Bacillati</taxon>
        <taxon>Actinomycetota</taxon>
        <taxon>Thermoleophilia</taxon>
        <taxon>Solirubrobacterales</taxon>
        <taxon>Paraconexibacteraceae</taxon>
        <taxon>Paraconexibacter</taxon>
    </lineage>
</organism>
<gene>
    <name evidence="5" type="ORF">DSM112329_04328</name>
</gene>
<dbReference type="SUPFAM" id="SSF109998">
    <property type="entry name" value="Triger factor/SurA peptide-binding domain-like"/>
    <property type="match status" value="1"/>
</dbReference>
<dbReference type="InterPro" id="IPR050245">
    <property type="entry name" value="PrsA_foldase"/>
</dbReference>
<reference evidence="5" key="1">
    <citation type="submission" date="2022-12" db="EMBL/GenBank/DDBJ databases">
        <title>Paraconexibacter alkalitolerans sp. nov. and Baekduia alba sp. nov., isolated from soil and emended description of the genera Paraconexibacter (Chun et al., 2020) and Baekduia (An et al., 2020).</title>
        <authorList>
            <person name="Vieira S."/>
            <person name="Huber K.J."/>
            <person name="Geppert A."/>
            <person name="Wolf J."/>
            <person name="Neumann-Schaal M."/>
            <person name="Muesken M."/>
            <person name="Overmann J."/>
        </authorList>
    </citation>
    <scope>NUCLEOTIDE SEQUENCE</scope>
    <source>
        <strain evidence="5">AEG42_29</strain>
    </source>
</reference>
<evidence type="ECO:0000259" key="4">
    <source>
        <dbReference type="PROSITE" id="PS50198"/>
    </source>
</evidence>
<feature type="domain" description="PpiC" evidence="4">
    <location>
        <begin position="225"/>
        <end position="315"/>
    </location>
</feature>
<feature type="region of interest" description="Disordered" evidence="2">
    <location>
        <begin position="372"/>
        <end position="405"/>
    </location>
</feature>
<dbReference type="RefSeq" id="WP_354698640.1">
    <property type="nucleotide sequence ID" value="NZ_CP114014.1"/>
</dbReference>
<dbReference type="Gene3D" id="1.10.4030.10">
    <property type="entry name" value="Porin chaperone SurA, peptide-binding domain"/>
    <property type="match status" value="1"/>
</dbReference>
<dbReference type="PROSITE" id="PS50198">
    <property type="entry name" value="PPIC_PPIASE_2"/>
    <property type="match status" value="1"/>
</dbReference>
<name>A0AAU7B0N5_9ACTN</name>
<dbReference type="EMBL" id="CP114014">
    <property type="protein sequence ID" value="XAY07446.1"/>
    <property type="molecule type" value="Genomic_DNA"/>
</dbReference>
<dbReference type="PANTHER" id="PTHR47245">
    <property type="entry name" value="PEPTIDYLPROLYL ISOMERASE"/>
    <property type="match status" value="1"/>
</dbReference>
<feature type="signal peptide" evidence="3">
    <location>
        <begin position="1"/>
        <end position="17"/>
    </location>
</feature>
<keyword evidence="1" id="KW-0413">Isomerase</keyword>
<dbReference type="Pfam" id="PF13624">
    <property type="entry name" value="SurA_N_3"/>
    <property type="match status" value="1"/>
</dbReference>
<dbReference type="SUPFAM" id="SSF54534">
    <property type="entry name" value="FKBP-like"/>
    <property type="match status" value="1"/>
</dbReference>
<keyword evidence="3" id="KW-0732">Signal</keyword>
<dbReference type="AlphaFoldDB" id="A0AAU7B0N5"/>
<protein>
    <recommendedName>
        <fullName evidence="4">PpiC domain-containing protein</fullName>
    </recommendedName>
</protein>
<sequence length="405" mass="43427">MAKTRSFSALCAFFVSAALLTACGGDSGIPGSAVVKVGDVTIKKTTFEHWLEIAAISSAGASDPAAAAAGTKPKVTLPDPPEFKACVANKTKTAPKPAKGQPKQNATQFKTQCKTEYEGLRDQVLQFLISSEWISGESSDQSVKVTDKEVQKAFDTTKKQSFPKEADFQKFLKSSGMTLGDLLYRVRLDTLSNKLRTKVTKGKDKVTPAQITAYYNKNKARFAQPERRDLRIILTKTKAQADSAIGQIKGGASFGTVAKKVSIDQASKSQGGVLLAVSKGQQEKALDNAVFSAAKGALTGPVKTNFGYYVFKVQKITPKSQQTKAQATATIKQVVSQENTQKALDTFVKTFQKKWKDKTDCRKGFITQDCKNAPKAKTTSTGAAPATPAPQTQVPVQPDTAPATP</sequence>
<dbReference type="GO" id="GO:0003755">
    <property type="term" value="F:peptidyl-prolyl cis-trans isomerase activity"/>
    <property type="evidence" value="ECO:0007669"/>
    <property type="project" value="UniProtKB-KW"/>
</dbReference>
<evidence type="ECO:0000256" key="2">
    <source>
        <dbReference type="SAM" id="MobiDB-lite"/>
    </source>
</evidence>
<evidence type="ECO:0000313" key="5">
    <source>
        <dbReference type="EMBL" id="XAY07446.1"/>
    </source>
</evidence>
<evidence type="ECO:0000256" key="3">
    <source>
        <dbReference type="SAM" id="SignalP"/>
    </source>
</evidence>
<dbReference type="PANTHER" id="PTHR47245:SF2">
    <property type="entry name" value="PEPTIDYL-PROLYL CIS-TRANS ISOMERASE HP_0175-RELATED"/>
    <property type="match status" value="1"/>
</dbReference>
<dbReference type="InterPro" id="IPR046357">
    <property type="entry name" value="PPIase_dom_sf"/>
</dbReference>
<evidence type="ECO:0000256" key="1">
    <source>
        <dbReference type="PROSITE-ProRule" id="PRU00278"/>
    </source>
</evidence>
<feature type="compositionally biased region" description="Low complexity" evidence="2">
    <location>
        <begin position="373"/>
        <end position="405"/>
    </location>
</feature>
<dbReference type="KEGG" id="parq:DSM112329_04328"/>
<dbReference type="PROSITE" id="PS51257">
    <property type="entry name" value="PROKAR_LIPOPROTEIN"/>
    <property type="match status" value="1"/>
</dbReference>
<dbReference type="InterPro" id="IPR000297">
    <property type="entry name" value="PPIase_PpiC"/>
</dbReference>
<accession>A0AAU7B0N5</accession>
<keyword evidence="1" id="KW-0697">Rotamase</keyword>